<keyword evidence="2" id="KW-1185">Reference proteome</keyword>
<accession>A0AAD9ACH9</accession>
<name>A0AAD9ACH9_9PEZI</name>
<dbReference type="AlphaFoldDB" id="A0AAD9ACH9"/>
<evidence type="ECO:0000313" key="2">
    <source>
        <dbReference type="Proteomes" id="UP001243330"/>
    </source>
</evidence>
<reference evidence="1" key="1">
    <citation type="submission" date="2023-01" db="EMBL/GenBank/DDBJ databases">
        <title>Colletotrichum chrysophilum M932 genome sequence.</title>
        <authorList>
            <person name="Baroncelli R."/>
        </authorList>
    </citation>
    <scope>NUCLEOTIDE SEQUENCE</scope>
    <source>
        <strain evidence="1">M932</strain>
    </source>
</reference>
<organism evidence="1 2">
    <name type="scientific">Colletotrichum chrysophilum</name>
    <dbReference type="NCBI Taxonomy" id="1836956"/>
    <lineage>
        <taxon>Eukaryota</taxon>
        <taxon>Fungi</taxon>
        <taxon>Dikarya</taxon>
        <taxon>Ascomycota</taxon>
        <taxon>Pezizomycotina</taxon>
        <taxon>Sordariomycetes</taxon>
        <taxon>Hypocreomycetidae</taxon>
        <taxon>Glomerellales</taxon>
        <taxon>Glomerellaceae</taxon>
        <taxon>Colletotrichum</taxon>
        <taxon>Colletotrichum gloeosporioides species complex</taxon>
    </lineage>
</organism>
<dbReference type="Proteomes" id="UP001243330">
    <property type="component" value="Unassembled WGS sequence"/>
</dbReference>
<comment type="caution">
    <text evidence="1">The sequence shown here is derived from an EMBL/GenBank/DDBJ whole genome shotgun (WGS) entry which is preliminary data.</text>
</comment>
<evidence type="ECO:0000313" key="1">
    <source>
        <dbReference type="EMBL" id="KAK1845633.1"/>
    </source>
</evidence>
<dbReference type="EMBL" id="JAQOWY010000265">
    <property type="protein sequence ID" value="KAK1845633.1"/>
    <property type="molecule type" value="Genomic_DNA"/>
</dbReference>
<gene>
    <name evidence="1" type="ORF">CCHR01_11750</name>
</gene>
<sequence length="133" mass="14792">MLNLSADLNHHRARPVIGPAHGATRTRAHLFFRTPHIGGDHSTSNIAHFQPPGLREIRGHGSLRKQCEELMPPLSPCQVLLRLPAAGAPVKKRPGVGCGCYLFMLLLVSRSQFVTSKKKKYILQEMESTLQQH</sequence>
<proteinExistence type="predicted"/>
<protein>
    <submittedName>
        <fullName evidence="1">Uncharacterized protein</fullName>
    </submittedName>
</protein>